<dbReference type="GO" id="GO:1990316">
    <property type="term" value="C:Atg1/ULK1 kinase complex"/>
    <property type="evidence" value="ECO:0007669"/>
    <property type="project" value="TreeGrafter"/>
</dbReference>
<evidence type="ECO:0000256" key="2">
    <source>
        <dbReference type="ARBA" id="ARBA00013806"/>
    </source>
</evidence>
<dbReference type="InterPro" id="IPR045326">
    <property type="entry name" value="ATG17-like_dom"/>
</dbReference>
<reference evidence="10 11" key="1">
    <citation type="journal article" date="2016" name="Nat. Commun.">
        <title>Ectomycorrhizal ecology is imprinted in the genome of the dominant symbiotic fungus Cenococcum geophilum.</title>
        <authorList>
            <consortium name="DOE Joint Genome Institute"/>
            <person name="Peter M."/>
            <person name="Kohler A."/>
            <person name="Ohm R.A."/>
            <person name="Kuo A."/>
            <person name="Krutzmann J."/>
            <person name="Morin E."/>
            <person name="Arend M."/>
            <person name="Barry K.W."/>
            <person name="Binder M."/>
            <person name="Choi C."/>
            <person name="Clum A."/>
            <person name="Copeland A."/>
            <person name="Grisel N."/>
            <person name="Haridas S."/>
            <person name="Kipfer T."/>
            <person name="LaButti K."/>
            <person name="Lindquist E."/>
            <person name="Lipzen A."/>
            <person name="Maire R."/>
            <person name="Meier B."/>
            <person name="Mihaltcheva S."/>
            <person name="Molinier V."/>
            <person name="Murat C."/>
            <person name="Poggeler S."/>
            <person name="Quandt C.A."/>
            <person name="Sperisen C."/>
            <person name="Tritt A."/>
            <person name="Tisserant E."/>
            <person name="Crous P.W."/>
            <person name="Henrissat B."/>
            <person name="Nehls U."/>
            <person name="Egli S."/>
            <person name="Spatafora J.W."/>
            <person name="Grigoriev I.V."/>
            <person name="Martin F.M."/>
        </authorList>
    </citation>
    <scope>NUCLEOTIDE SEQUENCE [LARGE SCALE GENOMIC DNA]</scope>
    <source>
        <strain evidence="10 11">CBS 207.34</strain>
    </source>
</reference>
<evidence type="ECO:0000313" key="10">
    <source>
        <dbReference type="EMBL" id="OCL03366.1"/>
    </source>
</evidence>
<dbReference type="Pfam" id="PF04108">
    <property type="entry name" value="ATG17_like"/>
    <property type="match status" value="1"/>
</dbReference>
<keyword evidence="3 6" id="KW-0963">Cytoplasm</keyword>
<evidence type="ECO:0000256" key="1">
    <source>
        <dbReference type="ARBA" id="ARBA00006259"/>
    </source>
</evidence>
<dbReference type="OrthoDB" id="1937984at2759"/>
<organism evidence="10 11">
    <name type="scientific">Glonium stellatum</name>
    <dbReference type="NCBI Taxonomy" id="574774"/>
    <lineage>
        <taxon>Eukaryota</taxon>
        <taxon>Fungi</taxon>
        <taxon>Dikarya</taxon>
        <taxon>Ascomycota</taxon>
        <taxon>Pezizomycotina</taxon>
        <taxon>Dothideomycetes</taxon>
        <taxon>Pleosporomycetidae</taxon>
        <taxon>Gloniales</taxon>
        <taxon>Gloniaceae</taxon>
        <taxon>Glonium</taxon>
    </lineage>
</organism>
<dbReference type="AlphaFoldDB" id="A0A8E2ERB2"/>
<keyword evidence="4 6" id="KW-0072">Autophagy</keyword>
<gene>
    <name evidence="10" type="ORF">AOQ84DRAFT_150736</name>
</gene>
<feature type="coiled-coil region" evidence="7">
    <location>
        <begin position="397"/>
        <end position="431"/>
    </location>
</feature>
<dbReference type="GO" id="GO:0000422">
    <property type="term" value="P:autophagy of mitochondrion"/>
    <property type="evidence" value="ECO:0007669"/>
    <property type="project" value="TreeGrafter"/>
</dbReference>
<feature type="domain" description="Autophagy protein ATG17-like" evidence="9">
    <location>
        <begin position="37"/>
        <end position="440"/>
    </location>
</feature>
<sequence length="487" mass="54255">MGSPLSPASSLGGSSSLDNRPPTLEDLVNHFVASKRSLSSTTTLWRANEIANSARLLLEENAILSAKNSFIRCSIEEQIDALEAVRRGIGMVEAEVKTEFKNLLHSLDTSFSGLQSTLAILRDTPIEPVLQPPDTPQKHLYDFIDSATVTNLKESLRSCIDRYNDALNALHDSTDAFDESLQSLHNAVTNLPASPATNSSPTPLPNLFRDLEIHATEAATCFQSLVRHYDLCVTALKHTEGGGEAASRATDDMPSAEGVEGAGVDLSLQRSTFAAPPEPLTEAERIDMLAVLQKDAVEVDDVVNEIRERGAEMEFLLSSMSSHISLLRSERSALLSTLATIESIGRDTRAYMSAARDFVVAWDAERAKITEGIEEWESLRDFYERFDEAYASLLVEVGERRRRYERAKQKAREVEKELEELYQEDLQAREAFTLAQGDFLPIDIWLNLRDPPRRYEIVSIDKEVSGSIPDVKRDVLEKAMQRLRGRM</sequence>
<keyword evidence="5" id="KW-0472">Membrane</keyword>
<evidence type="ECO:0000313" key="11">
    <source>
        <dbReference type="Proteomes" id="UP000250140"/>
    </source>
</evidence>
<evidence type="ECO:0000256" key="8">
    <source>
        <dbReference type="SAM" id="MobiDB-lite"/>
    </source>
</evidence>
<protein>
    <recommendedName>
        <fullName evidence="2 6">Autophagy-related protein 17</fullName>
    </recommendedName>
</protein>
<evidence type="ECO:0000259" key="9">
    <source>
        <dbReference type="Pfam" id="PF04108"/>
    </source>
</evidence>
<dbReference type="InterPro" id="IPR007240">
    <property type="entry name" value="Atg17"/>
</dbReference>
<dbReference type="GO" id="GO:0030295">
    <property type="term" value="F:protein kinase activator activity"/>
    <property type="evidence" value="ECO:0007669"/>
    <property type="project" value="TreeGrafter"/>
</dbReference>
<keyword evidence="7" id="KW-0175">Coiled coil</keyword>
<evidence type="ECO:0000256" key="4">
    <source>
        <dbReference type="ARBA" id="ARBA00023006"/>
    </source>
</evidence>
<comment type="similarity">
    <text evidence="1 6">Belongs to the ATG17 family.</text>
</comment>
<feature type="compositionally biased region" description="Low complexity" evidence="8">
    <location>
        <begin position="1"/>
        <end position="17"/>
    </location>
</feature>
<keyword evidence="11" id="KW-1185">Reference proteome</keyword>
<dbReference type="GO" id="GO:0060090">
    <property type="term" value="F:molecular adaptor activity"/>
    <property type="evidence" value="ECO:0007669"/>
    <property type="project" value="TreeGrafter"/>
</dbReference>
<evidence type="ECO:0000256" key="7">
    <source>
        <dbReference type="SAM" id="Coils"/>
    </source>
</evidence>
<dbReference type="PANTHER" id="PTHR28005:SF1">
    <property type="entry name" value="AUTOPHAGY-RELATED PROTEIN 17"/>
    <property type="match status" value="1"/>
</dbReference>
<dbReference type="PANTHER" id="PTHR28005">
    <property type="entry name" value="AUTOPHAGY-RELATED PROTEIN 17"/>
    <property type="match status" value="1"/>
</dbReference>
<comment type="subcellular location">
    <subcellularLocation>
        <location evidence="6">Cytoplasm</location>
    </subcellularLocation>
    <subcellularLocation>
        <location evidence="6">Preautophagosomal structure membrane</location>
        <topology evidence="6">Peripheral membrane protein</topology>
    </subcellularLocation>
</comment>
<dbReference type="Proteomes" id="UP000250140">
    <property type="component" value="Unassembled WGS sequence"/>
</dbReference>
<name>A0A8E2ERB2_9PEZI</name>
<evidence type="ECO:0000256" key="5">
    <source>
        <dbReference type="ARBA" id="ARBA00023136"/>
    </source>
</evidence>
<evidence type="ECO:0000256" key="6">
    <source>
        <dbReference type="RuleBase" id="RU368080"/>
    </source>
</evidence>
<dbReference type="GO" id="GO:0000045">
    <property type="term" value="P:autophagosome assembly"/>
    <property type="evidence" value="ECO:0007669"/>
    <property type="project" value="TreeGrafter"/>
</dbReference>
<dbReference type="EMBL" id="KV750756">
    <property type="protein sequence ID" value="OCL03366.1"/>
    <property type="molecule type" value="Genomic_DNA"/>
</dbReference>
<proteinExistence type="inferred from homology"/>
<dbReference type="GO" id="GO:0034045">
    <property type="term" value="C:phagophore assembly site membrane"/>
    <property type="evidence" value="ECO:0007669"/>
    <property type="project" value="UniProtKB-SubCell"/>
</dbReference>
<feature type="region of interest" description="Disordered" evidence="8">
    <location>
        <begin position="1"/>
        <end position="20"/>
    </location>
</feature>
<evidence type="ECO:0000256" key="3">
    <source>
        <dbReference type="ARBA" id="ARBA00022490"/>
    </source>
</evidence>
<accession>A0A8E2ERB2</accession>
<comment type="function">
    <text evidence="6">Autophagy-specific protein that functions in response to autophagy-inducing signals as a scaffold to recruit other ATG proteins to organize preautophagosomal structure (PAS) formation. Modulates the timing and magnitude of the autophagy response, such as the size of the sequestering vesicles. Plays particularly a role in pexophagy and nucleophagy.</text>
</comment>
<dbReference type="GO" id="GO:0034727">
    <property type="term" value="P:piecemeal microautophagy of the nucleus"/>
    <property type="evidence" value="ECO:0007669"/>
    <property type="project" value="TreeGrafter"/>
</dbReference>